<evidence type="ECO:0000313" key="2">
    <source>
        <dbReference type="Proteomes" id="UP000245488"/>
    </source>
</evidence>
<gene>
    <name evidence="1" type="ORF">CPT75_17430</name>
</gene>
<evidence type="ECO:0000313" key="1">
    <source>
        <dbReference type="EMBL" id="PWT28763.1"/>
    </source>
</evidence>
<dbReference type="Proteomes" id="UP000245488">
    <property type="component" value="Chromosome"/>
</dbReference>
<protein>
    <recommendedName>
        <fullName evidence="3">HEPN domain-containing protein</fullName>
    </recommendedName>
</protein>
<reference evidence="1 2" key="1">
    <citation type="submission" date="2017-09" db="EMBL/GenBank/DDBJ databases">
        <title>High-quality draft genome sequence of Butyrivibrio fibrisolvens INBov1, isolated from cow rumen.</title>
        <authorList>
            <person name="Rodriguez Hernaez J."/>
            <person name="Rivarola M."/>
            <person name="Paniego N."/>
            <person name="Cravero S."/>
            <person name="Ceron Cucchi M."/>
            <person name="Martinez M.C."/>
        </authorList>
    </citation>
    <scope>NUCLEOTIDE SEQUENCE [LARGE SCALE GENOMIC DNA]</scope>
    <source>
        <strain evidence="1 2">INBov1</strain>
    </source>
</reference>
<keyword evidence="2" id="KW-1185">Reference proteome</keyword>
<accession>A0A317G7M6</accession>
<comment type="caution">
    <text evidence="1">The sequence shown here is derived from an EMBL/GenBank/DDBJ whole genome shotgun (WGS) entry which is preliminary data.</text>
</comment>
<evidence type="ECO:0008006" key="3">
    <source>
        <dbReference type="Google" id="ProtNLM"/>
    </source>
</evidence>
<proteinExistence type="predicted"/>
<organism evidence="1 2">
    <name type="scientific">Butyrivibrio fibrisolvens</name>
    <dbReference type="NCBI Taxonomy" id="831"/>
    <lineage>
        <taxon>Bacteria</taxon>
        <taxon>Bacillati</taxon>
        <taxon>Bacillota</taxon>
        <taxon>Clostridia</taxon>
        <taxon>Lachnospirales</taxon>
        <taxon>Lachnospiraceae</taxon>
        <taxon>Butyrivibrio</taxon>
    </lineage>
</organism>
<sequence length="221" mass="25797">MAKACKQEVFSQGMVENTAYLNWRTDHYNDIHNYTVLGDGFSKAAVILMDKILEDNTDKKGDVLIFPIFYDIDQAIEVYLKAILLVLNELIGNKKESFTDHDIKQLYCQMKSRIEKIEDSTKGLQSFLEPLSSYIYDLYSKIDYSEVGLKKTVHIDFARYPVTTAGTQHFYVKSYENEVVDIDNLRKRFSEVMNCLENLFCLYEDKLNNLKEMEAESKYYS</sequence>
<dbReference type="EMBL" id="NXNG01000001">
    <property type="protein sequence ID" value="PWT28763.1"/>
    <property type="molecule type" value="Genomic_DNA"/>
</dbReference>
<dbReference type="AlphaFoldDB" id="A0A317G7M6"/>
<name>A0A317G7M6_BUTFI</name>
<dbReference type="RefSeq" id="WP_022756197.1">
    <property type="nucleotide sequence ID" value="NZ_CM009896.1"/>
</dbReference>